<gene>
    <name evidence="2" type="primary">calnexin</name>
    <name evidence="2" type="ORF">L195_g051009</name>
</gene>
<keyword evidence="1" id="KW-0732">Signal</keyword>
<protein>
    <submittedName>
        <fullName evidence="2">Calnexin</fullName>
    </submittedName>
</protein>
<dbReference type="ExpressionAtlas" id="A0A2K3JXB5">
    <property type="expression patterns" value="baseline"/>
</dbReference>
<feature type="signal peptide" evidence="1">
    <location>
        <begin position="1"/>
        <end position="29"/>
    </location>
</feature>
<dbReference type="Proteomes" id="UP000236291">
    <property type="component" value="Unassembled WGS sequence"/>
</dbReference>
<comment type="caution">
    <text evidence="2">The sequence shown here is derived from an EMBL/GenBank/DDBJ whole genome shotgun (WGS) entry which is preliminary data.</text>
</comment>
<organism evidence="2 3">
    <name type="scientific">Trifolium pratense</name>
    <name type="common">Red clover</name>
    <dbReference type="NCBI Taxonomy" id="57577"/>
    <lineage>
        <taxon>Eukaryota</taxon>
        <taxon>Viridiplantae</taxon>
        <taxon>Streptophyta</taxon>
        <taxon>Embryophyta</taxon>
        <taxon>Tracheophyta</taxon>
        <taxon>Spermatophyta</taxon>
        <taxon>Magnoliopsida</taxon>
        <taxon>eudicotyledons</taxon>
        <taxon>Gunneridae</taxon>
        <taxon>Pentapetalae</taxon>
        <taxon>rosids</taxon>
        <taxon>fabids</taxon>
        <taxon>Fabales</taxon>
        <taxon>Fabaceae</taxon>
        <taxon>Papilionoideae</taxon>
        <taxon>50 kb inversion clade</taxon>
        <taxon>NPAAA clade</taxon>
        <taxon>Hologalegina</taxon>
        <taxon>IRL clade</taxon>
        <taxon>Trifolieae</taxon>
        <taxon>Trifolium</taxon>
    </lineage>
</organism>
<dbReference type="EMBL" id="ASHM01079003">
    <property type="protein sequence ID" value="PNX58640.1"/>
    <property type="molecule type" value="Genomic_DNA"/>
</dbReference>
<sequence>MVERKNIPMAMGLFAMLVLFIASSSFVHASDEADDAIFYESFDEDFDSRWIVSEKEEYN</sequence>
<accession>A0A2K3JXB5</accession>
<evidence type="ECO:0000256" key="1">
    <source>
        <dbReference type="SAM" id="SignalP"/>
    </source>
</evidence>
<feature type="non-terminal residue" evidence="2">
    <location>
        <position position="59"/>
    </location>
</feature>
<reference evidence="2 3" key="1">
    <citation type="journal article" date="2014" name="Am. J. Bot.">
        <title>Genome assembly and annotation for red clover (Trifolium pratense; Fabaceae).</title>
        <authorList>
            <person name="Istvanek J."/>
            <person name="Jaros M."/>
            <person name="Krenek A."/>
            <person name="Repkova J."/>
        </authorList>
    </citation>
    <scope>NUCLEOTIDE SEQUENCE [LARGE SCALE GENOMIC DNA]</scope>
    <source>
        <strain evidence="3">cv. Tatra</strain>
        <tissue evidence="2">Young leaves</tissue>
    </source>
</reference>
<reference evidence="2 3" key="2">
    <citation type="journal article" date="2017" name="Front. Plant Sci.">
        <title>Gene Classification and Mining of Molecular Markers Useful in Red Clover (Trifolium pratense) Breeding.</title>
        <authorList>
            <person name="Istvanek J."/>
            <person name="Dluhosova J."/>
            <person name="Dluhos P."/>
            <person name="Patkova L."/>
            <person name="Nedelnik J."/>
            <person name="Repkova J."/>
        </authorList>
    </citation>
    <scope>NUCLEOTIDE SEQUENCE [LARGE SCALE GENOMIC DNA]</scope>
    <source>
        <strain evidence="3">cv. Tatra</strain>
        <tissue evidence="2">Young leaves</tissue>
    </source>
</reference>
<evidence type="ECO:0000313" key="3">
    <source>
        <dbReference type="Proteomes" id="UP000236291"/>
    </source>
</evidence>
<evidence type="ECO:0000313" key="2">
    <source>
        <dbReference type="EMBL" id="PNX58640.1"/>
    </source>
</evidence>
<dbReference type="AlphaFoldDB" id="A0A2K3JXB5"/>
<name>A0A2K3JXB5_TRIPR</name>
<proteinExistence type="predicted"/>
<feature type="chain" id="PRO_5014368323" evidence="1">
    <location>
        <begin position="30"/>
        <end position="59"/>
    </location>
</feature>